<evidence type="ECO:0000313" key="2">
    <source>
        <dbReference type="Proteomes" id="UP000065807"/>
    </source>
</evidence>
<evidence type="ECO:0000313" key="1">
    <source>
        <dbReference type="EMBL" id="BAS26860.1"/>
    </source>
</evidence>
<dbReference type="OrthoDB" id="9794948at2"/>
<dbReference type="SUPFAM" id="SSF50475">
    <property type="entry name" value="FMN-binding split barrel"/>
    <property type="match status" value="1"/>
</dbReference>
<dbReference type="EMBL" id="AP014924">
    <property type="protein sequence ID" value="BAS26860.1"/>
    <property type="molecule type" value="Genomic_DNA"/>
</dbReference>
<dbReference type="STRING" id="1555112.LIP_1003"/>
<sequence>MYVPKRFAETRLEALQELIGSCPFGTLITMTTQGLEANHIPFVLKADPGPYGALQGHVAQANSQWKDFDPDVEALVVFQGPQAYISPSWYPTIQETGKVVPTWNYMVVHAYGKLRVIQDQDWLQRHVEELTDQQERRREEPWHVSDAPPEFTTKLMHAIVGVEIHVSRLVGKWKLGQNRSIEDQMGLMKGLSMEDDADALSMARYLREHERG</sequence>
<dbReference type="PANTHER" id="PTHR35802:SF1">
    <property type="entry name" value="PROTEASE SYNTHASE AND SPORULATION PROTEIN PAI 2"/>
    <property type="match status" value="1"/>
</dbReference>
<name>A0A0K2SIE6_LIMPI</name>
<dbReference type="PATRIC" id="fig|1555112.3.peg.1045"/>
<dbReference type="PANTHER" id="PTHR35802">
    <property type="entry name" value="PROTEASE SYNTHASE AND SPORULATION PROTEIN PAI 2"/>
    <property type="match status" value="1"/>
</dbReference>
<dbReference type="KEGG" id="lpil:LIP_1003"/>
<dbReference type="Proteomes" id="UP000065807">
    <property type="component" value="Chromosome"/>
</dbReference>
<dbReference type="PIRSF" id="PIRSF010372">
    <property type="entry name" value="PaiB"/>
    <property type="match status" value="1"/>
</dbReference>
<dbReference type="RefSeq" id="WP_068134958.1">
    <property type="nucleotide sequence ID" value="NZ_AP014924.1"/>
</dbReference>
<gene>
    <name evidence="1" type="ORF">LIP_1003</name>
</gene>
<dbReference type="InterPro" id="IPR007396">
    <property type="entry name" value="TR_PAI2-type"/>
</dbReference>
<dbReference type="Pfam" id="PF04299">
    <property type="entry name" value="FMN_bind_2"/>
    <property type="match status" value="1"/>
</dbReference>
<dbReference type="AlphaFoldDB" id="A0A0K2SIE6"/>
<protein>
    <submittedName>
        <fullName evidence="1">Transcriptional regulator</fullName>
    </submittedName>
</protein>
<dbReference type="Gene3D" id="2.30.110.10">
    <property type="entry name" value="Electron Transport, Fmn-binding Protein, Chain A"/>
    <property type="match status" value="1"/>
</dbReference>
<organism evidence="1 2">
    <name type="scientific">Limnochorda pilosa</name>
    <dbReference type="NCBI Taxonomy" id="1555112"/>
    <lineage>
        <taxon>Bacteria</taxon>
        <taxon>Bacillati</taxon>
        <taxon>Bacillota</taxon>
        <taxon>Limnochordia</taxon>
        <taxon>Limnochordales</taxon>
        <taxon>Limnochordaceae</taxon>
        <taxon>Limnochorda</taxon>
    </lineage>
</organism>
<proteinExistence type="predicted"/>
<reference evidence="2" key="2">
    <citation type="journal article" date="2016" name="Int. J. Syst. Evol. Microbiol.">
        <title>Complete genome sequence and cell structure of Limnochorda pilosa, a Gram-negative spore-former within the phylum Firmicutes.</title>
        <authorList>
            <person name="Watanabe M."/>
            <person name="Kojima H."/>
            <person name="Fukui M."/>
        </authorList>
    </citation>
    <scope>NUCLEOTIDE SEQUENCE [LARGE SCALE GENOMIC DNA]</scope>
    <source>
        <strain evidence="2">HC45</strain>
    </source>
</reference>
<keyword evidence="2" id="KW-1185">Reference proteome</keyword>
<reference evidence="2" key="1">
    <citation type="submission" date="2015-07" db="EMBL/GenBank/DDBJ databases">
        <title>Complete genome sequence and phylogenetic analysis of Limnochorda pilosa.</title>
        <authorList>
            <person name="Watanabe M."/>
            <person name="Kojima H."/>
            <person name="Fukui M."/>
        </authorList>
    </citation>
    <scope>NUCLEOTIDE SEQUENCE [LARGE SCALE GENOMIC DNA]</scope>
    <source>
        <strain evidence="2">HC45</strain>
    </source>
</reference>
<dbReference type="InterPro" id="IPR012349">
    <property type="entry name" value="Split_barrel_FMN-bd"/>
</dbReference>
<accession>A0A0K2SIE6</accession>